<dbReference type="PRINTS" id="PR00781">
    <property type="entry name" value="LIPOSIGPTASE"/>
</dbReference>
<evidence type="ECO:0000313" key="9">
    <source>
        <dbReference type="EMBL" id="CAB4792698.1"/>
    </source>
</evidence>
<dbReference type="PROSITE" id="PS00855">
    <property type="entry name" value="SPASE_II"/>
    <property type="match status" value="1"/>
</dbReference>
<keyword evidence="4" id="KW-0378">Hydrolase</keyword>
<evidence type="ECO:0000256" key="7">
    <source>
        <dbReference type="SAM" id="MobiDB-lite"/>
    </source>
</evidence>
<feature type="transmembrane region" description="Helical" evidence="8">
    <location>
        <begin position="75"/>
        <end position="92"/>
    </location>
</feature>
<evidence type="ECO:0000256" key="6">
    <source>
        <dbReference type="ARBA" id="ARBA00023136"/>
    </source>
</evidence>
<dbReference type="PANTHER" id="PTHR33695:SF1">
    <property type="entry name" value="LIPOPROTEIN SIGNAL PEPTIDASE"/>
    <property type="match status" value="1"/>
</dbReference>
<evidence type="ECO:0000256" key="5">
    <source>
        <dbReference type="ARBA" id="ARBA00022989"/>
    </source>
</evidence>
<organism evidence="9">
    <name type="scientific">freshwater metagenome</name>
    <dbReference type="NCBI Taxonomy" id="449393"/>
    <lineage>
        <taxon>unclassified sequences</taxon>
        <taxon>metagenomes</taxon>
        <taxon>ecological metagenomes</taxon>
    </lineage>
</organism>
<keyword evidence="2" id="KW-0645">Protease</keyword>
<evidence type="ECO:0000256" key="2">
    <source>
        <dbReference type="ARBA" id="ARBA00022670"/>
    </source>
</evidence>
<evidence type="ECO:0000256" key="3">
    <source>
        <dbReference type="ARBA" id="ARBA00022692"/>
    </source>
</evidence>
<protein>
    <submittedName>
        <fullName evidence="9">Unannotated protein</fullName>
    </submittedName>
</protein>
<keyword evidence="1" id="KW-1003">Cell membrane</keyword>
<feature type="transmembrane region" description="Helical" evidence="8">
    <location>
        <begin position="20"/>
        <end position="40"/>
    </location>
</feature>
<feature type="compositionally biased region" description="Acidic residues" evidence="7">
    <location>
        <begin position="183"/>
        <end position="192"/>
    </location>
</feature>
<dbReference type="GO" id="GO:0006508">
    <property type="term" value="P:proteolysis"/>
    <property type="evidence" value="ECO:0007669"/>
    <property type="project" value="UniProtKB-KW"/>
</dbReference>
<name>A0A6J6XBJ4_9ZZZZ</name>
<dbReference type="NCBIfam" id="TIGR00077">
    <property type="entry name" value="lspA"/>
    <property type="match status" value="1"/>
</dbReference>
<feature type="region of interest" description="Disordered" evidence="7">
    <location>
        <begin position="177"/>
        <end position="209"/>
    </location>
</feature>
<dbReference type="EMBL" id="CAFAAQ010000001">
    <property type="protein sequence ID" value="CAB4792698.1"/>
    <property type="molecule type" value="Genomic_DNA"/>
</dbReference>
<keyword evidence="6 8" id="KW-0472">Membrane</keyword>
<gene>
    <name evidence="9" type="ORF">UFOPK3046_00023</name>
</gene>
<dbReference type="AlphaFoldDB" id="A0A6J6XBJ4"/>
<keyword evidence="3 8" id="KW-0812">Transmembrane</keyword>
<reference evidence="9" key="1">
    <citation type="submission" date="2020-05" db="EMBL/GenBank/DDBJ databases">
        <authorList>
            <person name="Chiriac C."/>
            <person name="Salcher M."/>
            <person name="Ghai R."/>
            <person name="Kavagutti S V."/>
        </authorList>
    </citation>
    <scope>NUCLEOTIDE SEQUENCE</scope>
</reference>
<feature type="transmembrane region" description="Helical" evidence="8">
    <location>
        <begin position="99"/>
        <end position="117"/>
    </location>
</feature>
<dbReference type="GO" id="GO:0016020">
    <property type="term" value="C:membrane"/>
    <property type="evidence" value="ECO:0007669"/>
    <property type="project" value="InterPro"/>
</dbReference>
<dbReference type="InterPro" id="IPR001872">
    <property type="entry name" value="Peptidase_A8"/>
</dbReference>
<feature type="transmembrane region" description="Helical" evidence="8">
    <location>
        <begin position="146"/>
        <end position="167"/>
    </location>
</feature>
<feature type="compositionally biased region" description="Low complexity" evidence="7">
    <location>
        <begin position="193"/>
        <end position="209"/>
    </location>
</feature>
<dbReference type="GO" id="GO:0004190">
    <property type="term" value="F:aspartic-type endopeptidase activity"/>
    <property type="evidence" value="ECO:0007669"/>
    <property type="project" value="InterPro"/>
</dbReference>
<evidence type="ECO:0000256" key="4">
    <source>
        <dbReference type="ARBA" id="ARBA00022801"/>
    </source>
</evidence>
<dbReference type="PANTHER" id="PTHR33695">
    <property type="entry name" value="LIPOPROTEIN SIGNAL PEPTIDASE"/>
    <property type="match status" value="1"/>
</dbReference>
<evidence type="ECO:0000256" key="1">
    <source>
        <dbReference type="ARBA" id="ARBA00022475"/>
    </source>
</evidence>
<proteinExistence type="inferred from homology"/>
<accession>A0A6J6XBJ4</accession>
<evidence type="ECO:0000256" key="8">
    <source>
        <dbReference type="SAM" id="Phobius"/>
    </source>
</evidence>
<dbReference type="HAMAP" id="MF_00161">
    <property type="entry name" value="LspA"/>
    <property type="match status" value="1"/>
</dbReference>
<sequence length="209" mass="21672">MESVPLTSHPPKITALQRWGAVGLATISVVLLDQLSKVWALRRLSSGEMVDVLFSLRFNLAFNTGMAFSKGAGKGPLIGLVALVVAGVLIFIARKSTSILQLVFIGIVVGGAVGNVIDRMSRVGEAPNFGTGFMSGAVVDFIDLQWWPIFNIADAAIVVGGIGLVLIGIRAPVEEDTAAAASTDDETDDQTDDQTGVATDSAGADSADG</sequence>
<keyword evidence="5 8" id="KW-1133">Transmembrane helix</keyword>
<dbReference type="Pfam" id="PF01252">
    <property type="entry name" value="Peptidase_A8"/>
    <property type="match status" value="1"/>
</dbReference>